<evidence type="ECO:0000313" key="2">
    <source>
        <dbReference type="Proteomes" id="UP000025171"/>
    </source>
</evidence>
<dbReference type="PATRIC" id="fig|1280950.3.peg.1549"/>
<gene>
    <name evidence="1" type="ORF">HJO_07732</name>
</gene>
<dbReference type="EMBL" id="ARYK01000003">
    <property type="protein sequence ID" value="KCZ92828.1"/>
    <property type="molecule type" value="Genomic_DNA"/>
</dbReference>
<dbReference type="RefSeq" id="WP_156945493.1">
    <property type="nucleotide sequence ID" value="NZ_ARYK01000003.1"/>
</dbReference>
<evidence type="ECO:0000313" key="1">
    <source>
        <dbReference type="EMBL" id="KCZ92828.1"/>
    </source>
</evidence>
<keyword evidence="2" id="KW-1185">Reference proteome</keyword>
<evidence type="ECO:0008006" key="3">
    <source>
        <dbReference type="Google" id="ProtNLM"/>
    </source>
</evidence>
<dbReference type="STRING" id="1280950.HJO_07732"/>
<sequence>MMNEGIFSHRGRLLDELRRRGNEIESQISEESRRARPDKQLLRALLAKKLAVKDLITRRSRR</sequence>
<organism evidence="1 2">
    <name type="scientific">Hyphomonas johnsonii MHS-2</name>
    <dbReference type="NCBI Taxonomy" id="1280950"/>
    <lineage>
        <taxon>Bacteria</taxon>
        <taxon>Pseudomonadati</taxon>
        <taxon>Pseudomonadota</taxon>
        <taxon>Alphaproteobacteria</taxon>
        <taxon>Hyphomonadales</taxon>
        <taxon>Hyphomonadaceae</taxon>
        <taxon>Hyphomonas</taxon>
    </lineage>
</organism>
<protein>
    <recommendedName>
        <fullName evidence="3">DUF465 domain-containing protein</fullName>
    </recommendedName>
</protein>
<name>A0A059FQT3_9PROT</name>
<comment type="caution">
    <text evidence="1">The sequence shown here is derived from an EMBL/GenBank/DDBJ whole genome shotgun (WGS) entry which is preliminary data.</text>
</comment>
<proteinExistence type="predicted"/>
<reference evidence="1 2" key="1">
    <citation type="journal article" date="2014" name="Antonie Van Leeuwenhoek">
        <title>Hyphomonas beringensis sp. nov. and Hyphomonas chukchiensis sp. nov., isolated from surface seawater of the Bering Sea and Chukchi Sea.</title>
        <authorList>
            <person name="Li C."/>
            <person name="Lai Q."/>
            <person name="Li G."/>
            <person name="Dong C."/>
            <person name="Wang J."/>
            <person name="Liao Y."/>
            <person name="Shao Z."/>
        </authorList>
    </citation>
    <scope>NUCLEOTIDE SEQUENCE [LARGE SCALE GENOMIC DNA]</scope>
    <source>
        <strain evidence="1 2">MHS-2</strain>
    </source>
</reference>
<dbReference type="Proteomes" id="UP000025171">
    <property type="component" value="Unassembled WGS sequence"/>
</dbReference>
<dbReference type="AlphaFoldDB" id="A0A059FQT3"/>
<accession>A0A059FQT3</accession>